<feature type="region of interest" description="Disordered" evidence="1">
    <location>
        <begin position="451"/>
        <end position="475"/>
    </location>
</feature>
<dbReference type="OrthoDB" id="45365at2759"/>
<evidence type="ECO:0000259" key="2">
    <source>
        <dbReference type="Pfam" id="PF24384"/>
    </source>
</evidence>
<feature type="compositionally biased region" description="Low complexity" evidence="1">
    <location>
        <begin position="358"/>
        <end position="371"/>
    </location>
</feature>
<feature type="compositionally biased region" description="Pro residues" evidence="1">
    <location>
        <begin position="253"/>
        <end position="262"/>
    </location>
</feature>
<feature type="non-terminal residue" evidence="3">
    <location>
        <position position="1"/>
    </location>
</feature>
<evidence type="ECO:0000313" key="3">
    <source>
        <dbReference type="EMBL" id="RKO86702.1"/>
    </source>
</evidence>
<protein>
    <recommendedName>
        <fullName evidence="2">TMEM62 Ig-like domain-containing protein</fullName>
    </recommendedName>
</protein>
<dbReference type="Proteomes" id="UP000269721">
    <property type="component" value="Unassembled WGS sequence"/>
</dbReference>
<evidence type="ECO:0000256" key="1">
    <source>
        <dbReference type="SAM" id="MobiDB-lite"/>
    </source>
</evidence>
<keyword evidence="4" id="KW-1185">Reference proteome</keyword>
<accession>A0A4P9W491</accession>
<dbReference type="Pfam" id="PF24384">
    <property type="entry name" value="Ig_TMM62"/>
    <property type="match status" value="1"/>
</dbReference>
<feature type="compositionally biased region" description="Low complexity" evidence="1">
    <location>
        <begin position="237"/>
        <end position="252"/>
    </location>
</feature>
<evidence type="ECO:0000313" key="4">
    <source>
        <dbReference type="Proteomes" id="UP000269721"/>
    </source>
</evidence>
<name>A0A4P9W491_9FUNG</name>
<dbReference type="AlphaFoldDB" id="A0A4P9W491"/>
<gene>
    <name evidence="3" type="ORF">BDK51DRAFT_42090</name>
</gene>
<feature type="region of interest" description="Disordered" evidence="1">
    <location>
        <begin position="174"/>
        <end position="197"/>
    </location>
</feature>
<feature type="region of interest" description="Disordered" evidence="1">
    <location>
        <begin position="321"/>
        <end position="377"/>
    </location>
</feature>
<organism evidence="3 4">
    <name type="scientific">Blyttiomyces helicus</name>
    <dbReference type="NCBI Taxonomy" id="388810"/>
    <lineage>
        <taxon>Eukaryota</taxon>
        <taxon>Fungi</taxon>
        <taxon>Fungi incertae sedis</taxon>
        <taxon>Chytridiomycota</taxon>
        <taxon>Chytridiomycota incertae sedis</taxon>
        <taxon>Chytridiomycetes</taxon>
        <taxon>Chytridiomycetes incertae sedis</taxon>
        <taxon>Blyttiomyces</taxon>
    </lineage>
</organism>
<feature type="domain" description="TMEM62 Ig-like" evidence="2">
    <location>
        <begin position="5"/>
        <end position="129"/>
    </location>
</feature>
<sequence>LAADAPPIVLVTNPKDGRYALPREPKGLTRRSRHVRVLAWSTAGVHDVAVFVDGVRVDGEAAYRGKGGPWSELGLYDAGAGGEEEYIPLWVVPWDPAKFDDGEDHLMDVVVVDKEGRETISVVHFRVDDERIADMEAGTGGTVETLNEMENFIWPLVPTVELSRVASTCGRQLEASGTSAGWPEGDPPASQGEREQKRSALGLPAHFRASASFLSLPLPHNSLHRGNSLPYPPNNPTTPQTFTLNLTANPPDSTSPPLPPLEQAPLRRAAPISSLVPPTKPPLGFLALTSVISSLLGLEAITQVNSLACLSLRVTPITRSAAPSKATPQMAPPQQLDPDLSSAVSPSPSFIETEHGHSPPNSSNSCSRPGPTTTSPISETVCAGLTISNSRRMISTLMLTDYVHESVSVPFSQLLLGVLPNCQLQAAPAVPIKVAIPVPVLALPRAKNLGSEMTTRRRTVARPPPVPTAPPRTLSSTTVTVIERSARIPTTDRPTSLLLTGRTTGAVVRKAMSRITIRSTFAPIFIVSPHVPSSAHPLSKGNDLADA</sequence>
<dbReference type="InterPro" id="IPR056229">
    <property type="entry name" value="Ig_TMM62"/>
</dbReference>
<feature type="region of interest" description="Disordered" evidence="1">
    <location>
        <begin position="224"/>
        <end position="263"/>
    </location>
</feature>
<dbReference type="EMBL" id="KZ997975">
    <property type="protein sequence ID" value="RKO86702.1"/>
    <property type="molecule type" value="Genomic_DNA"/>
</dbReference>
<proteinExistence type="predicted"/>
<reference evidence="4" key="1">
    <citation type="journal article" date="2018" name="Nat. Microbiol.">
        <title>Leveraging single-cell genomics to expand the fungal tree of life.</title>
        <authorList>
            <person name="Ahrendt S.R."/>
            <person name="Quandt C.A."/>
            <person name="Ciobanu D."/>
            <person name="Clum A."/>
            <person name="Salamov A."/>
            <person name="Andreopoulos B."/>
            <person name="Cheng J.F."/>
            <person name="Woyke T."/>
            <person name="Pelin A."/>
            <person name="Henrissat B."/>
            <person name="Reynolds N.K."/>
            <person name="Benny G.L."/>
            <person name="Smith M.E."/>
            <person name="James T.Y."/>
            <person name="Grigoriev I.V."/>
        </authorList>
    </citation>
    <scope>NUCLEOTIDE SEQUENCE [LARGE SCALE GENOMIC DNA]</scope>
</reference>